<dbReference type="EMBL" id="QPFP01000016">
    <property type="protein sequence ID" value="TEB32041.1"/>
    <property type="molecule type" value="Genomic_DNA"/>
</dbReference>
<dbReference type="AlphaFoldDB" id="A0A4Y7TDF8"/>
<protein>
    <submittedName>
        <fullName evidence="2">Uncharacterized protein</fullName>
    </submittedName>
</protein>
<evidence type="ECO:0000313" key="2">
    <source>
        <dbReference type="EMBL" id="TEB32041.1"/>
    </source>
</evidence>
<organism evidence="2 3">
    <name type="scientific">Coprinellus micaceus</name>
    <name type="common">Glistening ink-cap mushroom</name>
    <name type="synonym">Coprinus micaceus</name>
    <dbReference type="NCBI Taxonomy" id="71717"/>
    <lineage>
        <taxon>Eukaryota</taxon>
        <taxon>Fungi</taxon>
        <taxon>Dikarya</taxon>
        <taxon>Basidiomycota</taxon>
        <taxon>Agaricomycotina</taxon>
        <taxon>Agaricomycetes</taxon>
        <taxon>Agaricomycetidae</taxon>
        <taxon>Agaricales</taxon>
        <taxon>Agaricineae</taxon>
        <taxon>Psathyrellaceae</taxon>
        <taxon>Coprinellus</taxon>
    </lineage>
</organism>
<feature type="region of interest" description="Disordered" evidence="1">
    <location>
        <begin position="85"/>
        <end position="104"/>
    </location>
</feature>
<evidence type="ECO:0000256" key="1">
    <source>
        <dbReference type="SAM" id="MobiDB-lite"/>
    </source>
</evidence>
<sequence>MASESPGTAFQISMMVGEESYDAPLKYVPNPHADEFLSYTQSPARRRNSNVPGHRIHPELETCGYVGCDGVVGLRSVGGVEGSECMREGGEDGGGRETNDASSSLIATKKRVHRRNYASVTRHCFGEVKAVVEWGICVEKRTRLVKIMIYRNGGVEEARIERCTTGEIAVLGEGGSVR</sequence>
<accession>A0A4Y7TDF8</accession>
<comment type="caution">
    <text evidence="2">The sequence shown here is derived from an EMBL/GenBank/DDBJ whole genome shotgun (WGS) entry which is preliminary data.</text>
</comment>
<reference evidence="2 3" key="1">
    <citation type="journal article" date="2019" name="Nat. Ecol. Evol.">
        <title>Megaphylogeny resolves global patterns of mushroom evolution.</title>
        <authorList>
            <person name="Varga T."/>
            <person name="Krizsan K."/>
            <person name="Foldi C."/>
            <person name="Dima B."/>
            <person name="Sanchez-Garcia M."/>
            <person name="Sanchez-Ramirez S."/>
            <person name="Szollosi G.J."/>
            <person name="Szarkandi J.G."/>
            <person name="Papp V."/>
            <person name="Albert L."/>
            <person name="Andreopoulos W."/>
            <person name="Angelini C."/>
            <person name="Antonin V."/>
            <person name="Barry K.W."/>
            <person name="Bougher N.L."/>
            <person name="Buchanan P."/>
            <person name="Buyck B."/>
            <person name="Bense V."/>
            <person name="Catcheside P."/>
            <person name="Chovatia M."/>
            <person name="Cooper J."/>
            <person name="Damon W."/>
            <person name="Desjardin D."/>
            <person name="Finy P."/>
            <person name="Geml J."/>
            <person name="Haridas S."/>
            <person name="Hughes K."/>
            <person name="Justo A."/>
            <person name="Karasinski D."/>
            <person name="Kautmanova I."/>
            <person name="Kiss B."/>
            <person name="Kocsube S."/>
            <person name="Kotiranta H."/>
            <person name="LaButti K.M."/>
            <person name="Lechner B.E."/>
            <person name="Liimatainen K."/>
            <person name="Lipzen A."/>
            <person name="Lukacs Z."/>
            <person name="Mihaltcheva S."/>
            <person name="Morgado L.N."/>
            <person name="Niskanen T."/>
            <person name="Noordeloos M.E."/>
            <person name="Ohm R.A."/>
            <person name="Ortiz-Santana B."/>
            <person name="Ovrebo C."/>
            <person name="Racz N."/>
            <person name="Riley R."/>
            <person name="Savchenko A."/>
            <person name="Shiryaev A."/>
            <person name="Soop K."/>
            <person name="Spirin V."/>
            <person name="Szebenyi C."/>
            <person name="Tomsovsky M."/>
            <person name="Tulloss R.E."/>
            <person name="Uehling J."/>
            <person name="Grigoriev I.V."/>
            <person name="Vagvolgyi C."/>
            <person name="Papp T."/>
            <person name="Martin F.M."/>
            <person name="Miettinen O."/>
            <person name="Hibbett D.S."/>
            <person name="Nagy L.G."/>
        </authorList>
    </citation>
    <scope>NUCLEOTIDE SEQUENCE [LARGE SCALE GENOMIC DNA]</scope>
    <source>
        <strain evidence="2 3">FP101781</strain>
    </source>
</reference>
<gene>
    <name evidence="2" type="ORF">FA13DRAFT_282991</name>
</gene>
<dbReference type="Proteomes" id="UP000298030">
    <property type="component" value="Unassembled WGS sequence"/>
</dbReference>
<evidence type="ECO:0000313" key="3">
    <source>
        <dbReference type="Proteomes" id="UP000298030"/>
    </source>
</evidence>
<feature type="compositionally biased region" description="Basic and acidic residues" evidence="1">
    <location>
        <begin position="85"/>
        <end position="99"/>
    </location>
</feature>
<name>A0A4Y7TDF8_COPMI</name>
<keyword evidence="3" id="KW-1185">Reference proteome</keyword>
<proteinExistence type="predicted"/>